<name>A0A6A5TF12_9PLEO</name>
<accession>A0A6A5TF12</accession>
<dbReference type="Proteomes" id="UP000800035">
    <property type="component" value="Unassembled WGS sequence"/>
</dbReference>
<dbReference type="OrthoDB" id="7295497at2759"/>
<dbReference type="EMBL" id="ML977017">
    <property type="protein sequence ID" value="KAF1951403.1"/>
    <property type="molecule type" value="Genomic_DNA"/>
</dbReference>
<feature type="non-terminal residue" evidence="1">
    <location>
        <position position="1"/>
    </location>
</feature>
<protein>
    <submittedName>
        <fullName evidence="1">Uncharacterized protein</fullName>
    </submittedName>
</protein>
<gene>
    <name evidence="1" type="ORF">CC80DRAFT_424548</name>
</gene>
<keyword evidence="2" id="KW-1185">Reference proteome</keyword>
<reference evidence="1" key="1">
    <citation type="journal article" date="2020" name="Stud. Mycol.">
        <title>101 Dothideomycetes genomes: a test case for predicting lifestyles and emergence of pathogens.</title>
        <authorList>
            <person name="Haridas S."/>
            <person name="Albert R."/>
            <person name="Binder M."/>
            <person name="Bloem J."/>
            <person name="Labutti K."/>
            <person name="Salamov A."/>
            <person name="Andreopoulos B."/>
            <person name="Baker S."/>
            <person name="Barry K."/>
            <person name="Bills G."/>
            <person name="Bluhm B."/>
            <person name="Cannon C."/>
            <person name="Castanera R."/>
            <person name="Culley D."/>
            <person name="Daum C."/>
            <person name="Ezra D."/>
            <person name="Gonzalez J."/>
            <person name="Henrissat B."/>
            <person name="Kuo A."/>
            <person name="Liang C."/>
            <person name="Lipzen A."/>
            <person name="Lutzoni F."/>
            <person name="Magnuson J."/>
            <person name="Mondo S."/>
            <person name="Nolan M."/>
            <person name="Ohm R."/>
            <person name="Pangilinan J."/>
            <person name="Park H.-J."/>
            <person name="Ramirez L."/>
            <person name="Alfaro M."/>
            <person name="Sun H."/>
            <person name="Tritt A."/>
            <person name="Yoshinaga Y."/>
            <person name="Zwiers L.-H."/>
            <person name="Turgeon B."/>
            <person name="Goodwin S."/>
            <person name="Spatafora J."/>
            <person name="Crous P."/>
            <person name="Grigoriev I."/>
        </authorList>
    </citation>
    <scope>NUCLEOTIDE SEQUENCE</scope>
    <source>
        <strain evidence="1">CBS 675.92</strain>
    </source>
</reference>
<proteinExistence type="predicted"/>
<sequence length="67" mass="8281">GPYKCKRINLTIGKPCNTIFLRLYNLTRYEDTIYNVRKQKVHYVFCTKEKTFLRNNVLIYYMVRVYY</sequence>
<dbReference type="AlphaFoldDB" id="A0A6A5TF12"/>
<organism evidence="1 2">
    <name type="scientific">Byssothecium circinans</name>
    <dbReference type="NCBI Taxonomy" id="147558"/>
    <lineage>
        <taxon>Eukaryota</taxon>
        <taxon>Fungi</taxon>
        <taxon>Dikarya</taxon>
        <taxon>Ascomycota</taxon>
        <taxon>Pezizomycotina</taxon>
        <taxon>Dothideomycetes</taxon>
        <taxon>Pleosporomycetidae</taxon>
        <taxon>Pleosporales</taxon>
        <taxon>Massarineae</taxon>
        <taxon>Massarinaceae</taxon>
        <taxon>Byssothecium</taxon>
    </lineage>
</organism>
<evidence type="ECO:0000313" key="1">
    <source>
        <dbReference type="EMBL" id="KAF1951403.1"/>
    </source>
</evidence>
<evidence type="ECO:0000313" key="2">
    <source>
        <dbReference type="Proteomes" id="UP000800035"/>
    </source>
</evidence>